<evidence type="ECO:0000313" key="2">
    <source>
        <dbReference type="Proteomes" id="UP000242246"/>
    </source>
</evidence>
<dbReference type="Proteomes" id="UP000242246">
    <property type="component" value="Unassembled WGS sequence"/>
</dbReference>
<reference evidence="1 2" key="1">
    <citation type="submission" date="2014-12" db="EMBL/GenBank/DDBJ databases">
        <title>Draft genome sequences of 10 type strains of Lactococcus.</title>
        <authorList>
            <person name="Sun Z."/>
            <person name="Zhong Z."/>
            <person name="Liu W."/>
            <person name="Zhang W."/>
            <person name="Zhang H."/>
        </authorList>
    </citation>
    <scope>NUCLEOTIDE SEQUENCE [LARGE SCALE GENOMIC DNA]</scope>
    <source>
        <strain evidence="1 2">DSM 20686</strain>
    </source>
</reference>
<name>A0A2A5RYV2_9LACT</name>
<dbReference type="EMBL" id="JXJX01000008">
    <property type="protein sequence ID" value="PCS06437.1"/>
    <property type="molecule type" value="Genomic_DNA"/>
</dbReference>
<proteinExistence type="predicted"/>
<dbReference type="AlphaFoldDB" id="A0A2A5RYV2"/>
<sequence>MEKMTIWTNAIVDRVEAAYSVRFDKEEALIFLNDAYQNLLMLELKMQNEDNEKLNSFIDYFVAVRDSFITELVDRYPSNYTDIKTKIDTLRKLNEQVLSVPQEVA</sequence>
<comment type="caution">
    <text evidence="1">The sequence shown here is derived from an EMBL/GenBank/DDBJ whole genome shotgun (WGS) entry which is preliminary data.</text>
</comment>
<evidence type="ECO:0000313" key="1">
    <source>
        <dbReference type="EMBL" id="PCS06437.1"/>
    </source>
</evidence>
<gene>
    <name evidence="1" type="ORF">RU87_GL001646</name>
</gene>
<protein>
    <submittedName>
        <fullName evidence="1">Uncharacterized protein</fullName>
    </submittedName>
</protein>
<keyword evidence="2" id="KW-1185">Reference proteome</keyword>
<accession>A0A2A5RYV2</accession>
<dbReference type="STRING" id="1348632.GCA_001591745_01222"/>
<organism evidence="1 2">
    <name type="scientific">Pseudolactococcus plantarum</name>
    <dbReference type="NCBI Taxonomy" id="1365"/>
    <lineage>
        <taxon>Bacteria</taxon>
        <taxon>Bacillati</taxon>
        <taxon>Bacillota</taxon>
        <taxon>Bacilli</taxon>
        <taxon>Lactobacillales</taxon>
        <taxon>Streptococcaceae</taxon>
        <taxon>Pseudolactococcus</taxon>
    </lineage>
</organism>